<organism evidence="1 2">
    <name type="scientific">Paraconiothyrium brasiliense</name>
    <dbReference type="NCBI Taxonomy" id="300254"/>
    <lineage>
        <taxon>Eukaryota</taxon>
        <taxon>Fungi</taxon>
        <taxon>Dikarya</taxon>
        <taxon>Ascomycota</taxon>
        <taxon>Pezizomycotina</taxon>
        <taxon>Dothideomycetes</taxon>
        <taxon>Pleosporomycetidae</taxon>
        <taxon>Pleosporales</taxon>
        <taxon>Massarineae</taxon>
        <taxon>Didymosphaeriaceae</taxon>
        <taxon>Paraconiothyrium</taxon>
    </lineage>
</organism>
<proteinExistence type="predicted"/>
<keyword evidence="2" id="KW-1185">Reference proteome</keyword>
<name>A0ABR3S1Q9_9PLEO</name>
<accession>A0ABR3S1Q9</accession>
<evidence type="ECO:0000313" key="2">
    <source>
        <dbReference type="Proteomes" id="UP001521785"/>
    </source>
</evidence>
<sequence length="228" mass="26429">MRVHGHNGAANTPALRSTRFSLAQTCQQLREEYLTICWNRARLAVRWRDALAFFDAFYHPNNRRIITNIHRAPQRLTVLVGAFHVGDGPVLEFLPLVQLGLIAGTRCFFDIDYSSVATARDRDSAEEDCNTMQSFLTCKVNQWRLDVTSGKFQSLKWKRDYSLKWPRTDRWNHCVRVQFKKPFAPQDWAAMVGYDCPKYLAMTIFAGLSQADRFNLHQTFGCRYIVTI</sequence>
<comment type="caution">
    <text evidence="1">The sequence shown here is derived from an EMBL/GenBank/DDBJ whole genome shotgun (WGS) entry which is preliminary data.</text>
</comment>
<dbReference type="Proteomes" id="UP001521785">
    <property type="component" value="Unassembled WGS sequence"/>
</dbReference>
<dbReference type="EMBL" id="JAKJXO020000002">
    <property type="protein sequence ID" value="KAL1610152.1"/>
    <property type="molecule type" value="Genomic_DNA"/>
</dbReference>
<evidence type="ECO:0000313" key="1">
    <source>
        <dbReference type="EMBL" id="KAL1610152.1"/>
    </source>
</evidence>
<protein>
    <submittedName>
        <fullName evidence="1">Uncharacterized protein</fullName>
    </submittedName>
</protein>
<reference evidence="1 2" key="1">
    <citation type="submission" date="2024-02" db="EMBL/GenBank/DDBJ databases">
        <title>De novo assembly and annotation of 12 fungi associated with fruit tree decline syndrome in Ontario, Canada.</title>
        <authorList>
            <person name="Sulman M."/>
            <person name="Ellouze W."/>
            <person name="Ilyukhin E."/>
        </authorList>
    </citation>
    <scope>NUCLEOTIDE SEQUENCE [LARGE SCALE GENOMIC DNA]</scope>
    <source>
        <strain evidence="1 2">M42-189</strain>
    </source>
</reference>
<gene>
    <name evidence="1" type="ORF">SLS60_001817</name>
</gene>